<protein>
    <recommendedName>
        <fullName evidence="3">Outer membrane efflux protein</fullName>
    </recommendedName>
</protein>
<proteinExistence type="predicted"/>
<reference evidence="1 2" key="1">
    <citation type="journal article" date="2022" name="Int. J. Syst. Evol. Microbiol.">
        <title>Prevotella herbatica sp. nov., a plant polysaccharide-decomposing anaerobic bacterium isolated from a methanogenic reactor.</title>
        <authorList>
            <person name="Uek A."/>
            <person name="Tonouchi A."/>
            <person name="Kaku N."/>
            <person name="Ueki K."/>
        </authorList>
    </citation>
    <scope>NUCLEOTIDE SEQUENCE [LARGE SCALE GENOMIC DNA]</scope>
    <source>
        <strain evidence="1 2">WR041</strain>
    </source>
</reference>
<evidence type="ECO:0000313" key="1">
    <source>
        <dbReference type="EMBL" id="BCS85409.1"/>
    </source>
</evidence>
<keyword evidence="2" id="KW-1185">Reference proteome</keyword>
<dbReference type="Proteomes" id="UP001319045">
    <property type="component" value="Chromosome"/>
</dbReference>
<evidence type="ECO:0008006" key="3">
    <source>
        <dbReference type="Google" id="ProtNLM"/>
    </source>
</evidence>
<name>A0ABM7NY10_9BACT</name>
<sequence>MAIYGQMDNHNGYRPKMLVYKNLKNKDVLKHFNERFNELEHLFNNAKVIMSPYAAARDISNYNTILDSLYKVKNNQDVKSLLLNNGLEVTGQAYGRLDNSFHISDDDDVSSYKAKAQAEIGWDLINSKFYQKEAKTKQILYGNEVDRLQQFKKQNENVFDDSQNKIIEMYNYYLAVTMTHRLKNLDILNEASQLMLEQDRVATDQTMDLMNEKIDLEYQLSQTYNAEALDKQPLFIIKPTMLVVDTLALMNLVKDNMGSKIITANQKMLENRKQLTNYLSTTKLTPFFRVSSYWTSKDRLSKNLDLGVRFTIPLWNQTKSKKHSIDVQSALLELQRTTDNEQLRSICLQQLNIIDKLNQSVSVEAIHMRQLKKYVEIRKKAYAQNQNGYNYIVRMQEYNQLLKGTERLCHLMLNRQMALINIEKTIGADVKYLTREVDL</sequence>
<organism evidence="1 2">
    <name type="scientific">Prevotella herbatica</name>
    <dbReference type="NCBI Taxonomy" id="2801997"/>
    <lineage>
        <taxon>Bacteria</taxon>
        <taxon>Pseudomonadati</taxon>
        <taxon>Bacteroidota</taxon>
        <taxon>Bacteroidia</taxon>
        <taxon>Bacteroidales</taxon>
        <taxon>Prevotellaceae</taxon>
        <taxon>Prevotella</taxon>
    </lineage>
</organism>
<gene>
    <name evidence="1" type="ORF">prwr041_13020</name>
</gene>
<accession>A0ABM7NY10</accession>
<dbReference type="EMBL" id="AP024484">
    <property type="protein sequence ID" value="BCS85409.1"/>
    <property type="molecule type" value="Genomic_DNA"/>
</dbReference>
<evidence type="ECO:0000313" key="2">
    <source>
        <dbReference type="Proteomes" id="UP001319045"/>
    </source>
</evidence>